<dbReference type="AlphaFoldDB" id="X0TJH1"/>
<evidence type="ECO:0008006" key="2">
    <source>
        <dbReference type="Google" id="ProtNLM"/>
    </source>
</evidence>
<comment type="caution">
    <text evidence="1">The sequence shown here is derived from an EMBL/GenBank/DDBJ whole genome shotgun (WGS) entry which is preliminary data.</text>
</comment>
<reference evidence="1" key="1">
    <citation type="journal article" date="2014" name="Front. Microbiol.">
        <title>High frequency of phylogenetically diverse reductive dehalogenase-homologous genes in deep subseafloor sedimentary metagenomes.</title>
        <authorList>
            <person name="Kawai M."/>
            <person name="Futagami T."/>
            <person name="Toyoda A."/>
            <person name="Takaki Y."/>
            <person name="Nishi S."/>
            <person name="Hori S."/>
            <person name="Arai W."/>
            <person name="Tsubouchi T."/>
            <person name="Morono Y."/>
            <person name="Uchiyama I."/>
            <person name="Ito T."/>
            <person name="Fujiyama A."/>
            <person name="Inagaki F."/>
            <person name="Takami H."/>
        </authorList>
    </citation>
    <scope>NUCLEOTIDE SEQUENCE</scope>
    <source>
        <strain evidence="1">Expedition CK06-06</strain>
    </source>
</reference>
<gene>
    <name evidence="1" type="ORF">S01H1_29034</name>
</gene>
<accession>X0TJH1</accession>
<name>X0TJH1_9ZZZZ</name>
<proteinExistence type="predicted"/>
<evidence type="ECO:0000313" key="1">
    <source>
        <dbReference type="EMBL" id="GAF87401.1"/>
    </source>
</evidence>
<sequence>MPKLGKILNLDKFHNRVKGHGDCYRIAANILIDDMPEDALLCHGTAIGRGVIEGIKHGHAWIELNGSALDFSNGLNVVMSIGRYYEIGKISDVTKYKKVEASINLLKYKHYGPWKDGLIRDD</sequence>
<dbReference type="EMBL" id="BARS01017780">
    <property type="protein sequence ID" value="GAF87401.1"/>
    <property type="molecule type" value="Genomic_DNA"/>
</dbReference>
<organism evidence="1">
    <name type="scientific">marine sediment metagenome</name>
    <dbReference type="NCBI Taxonomy" id="412755"/>
    <lineage>
        <taxon>unclassified sequences</taxon>
        <taxon>metagenomes</taxon>
        <taxon>ecological metagenomes</taxon>
    </lineage>
</organism>
<protein>
    <recommendedName>
        <fullName evidence="2">Transglutaminase-like domain-containing protein</fullName>
    </recommendedName>
</protein>